<evidence type="ECO:0008006" key="2">
    <source>
        <dbReference type="Google" id="ProtNLM"/>
    </source>
</evidence>
<comment type="caution">
    <text evidence="1">The sequence shown here is derived from an EMBL/GenBank/DDBJ whole genome shotgun (WGS) entry which is preliminary data.</text>
</comment>
<dbReference type="NCBIfam" id="NF047509">
    <property type="entry name" value="Rv3131_FMN_oxido"/>
    <property type="match status" value="1"/>
</dbReference>
<name>A0A0F9QZB3_9ZZZZ</name>
<dbReference type="EMBL" id="LAZR01001254">
    <property type="protein sequence ID" value="KKN47844.1"/>
    <property type="molecule type" value="Genomic_DNA"/>
</dbReference>
<dbReference type="GO" id="GO:0016491">
    <property type="term" value="F:oxidoreductase activity"/>
    <property type="evidence" value="ECO:0007669"/>
    <property type="project" value="InterPro"/>
</dbReference>
<dbReference type="AlphaFoldDB" id="A0A0F9QZB3"/>
<proteinExistence type="predicted"/>
<sequence>MTQKPKAKKLLQVAREAWDPEKIVVQYDDVRLKMLSYAILAPNPFNKQPWQLLLKNTNEINLYIDPDRLLPMTDPLHRLIYVSQGTFLELLSIAAKEFGYKPSIQLFPEGIDPVEKTGKSPVAKIIIEKTKVEKEDLFNQIPLRVTNRRPYKGPPITEEELNILQKSYSEKNYPMRFITDAEKISKIANLMAEAFKIEVYTERTYAATPKMFRFNANEVAMHRDGFSYENMGVTGNIKFFAEKFSGRDKSFSESFKKRTVNSVDKNAHTAKTFGIMFTQENNRIEQVEIGRRYARVHLMATKLNLSMQMMSQILEEYEELVEVQKKFLEIIKPYKGIPQLLFRIGHAKLTPHSPRRKLDDFLKS</sequence>
<dbReference type="InterPro" id="IPR000415">
    <property type="entry name" value="Nitroreductase-like"/>
</dbReference>
<dbReference type="Gene3D" id="3.40.109.10">
    <property type="entry name" value="NADH Oxidase"/>
    <property type="match status" value="1"/>
</dbReference>
<reference evidence="1" key="1">
    <citation type="journal article" date="2015" name="Nature">
        <title>Complex archaea that bridge the gap between prokaryotes and eukaryotes.</title>
        <authorList>
            <person name="Spang A."/>
            <person name="Saw J.H."/>
            <person name="Jorgensen S.L."/>
            <person name="Zaremba-Niedzwiedzka K."/>
            <person name="Martijn J."/>
            <person name="Lind A.E."/>
            <person name="van Eijk R."/>
            <person name="Schleper C."/>
            <person name="Guy L."/>
            <person name="Ettema T.J."/>
        </authorList>
    </citation>
    <scope>NUCLEOTIDE SEQUENCE</scope>
</reference>
<organism evidence="1">
    <name type="scientific">marine sediment metagenome</name>
    <dbReference type="NCBI Taxonomy" id="412755"/>
    <lineage>
        <taxon>unclassified sequences</taxon>
        <taxon>metagenomes</taxon>
        <taxon>ecological metagenomes</taxon>
    </lineage>
</organism>
<gene>
    <name evidence="1" type="ORF">LCGC14_0658870</name>
</gene>
<protein>
    <recommendedName>
        <fullName evidence="2">Nitroreductase domain-containing protein</fullName>
    </recommendedName>
</protein>
<accession>A0A0F9QZB3</accession>
<evidence type="ECO:0000313" key="1">
    <source>
        <dbReference type="EMBL" id="KKN47844.1"/>
    </source>
</evidence>